<evidence type="ECO:0008006" key="4">
    <source>
        <dbReference type="Google" id="ProtNLM"/>
    </source>
</evidence>
<dbReference type="GO" id="GO:0016042">
    <property type="term" value="P:lipid catabolic process"/>
    <property type="evidence" value="ECO:0007669"/>
    <property type="project" value="InterPro"/>
</dbReference>
<organism evidence="2 3">
    <name type="scientific">Marivirga tractuosa (strain ATCC 23168 / DSM 4126 / NBRC 15989 / NCIMB 1408 / VKM B-1430 / H-43)</name>
    <name type="common">Microscilla tractuosa</name>
    <name type="synonym">Flexibacter tractuosus</name>
    <dbReference type="NCBI Taxonomy" id="643867"/>
    <lineage>
        <taxon>Bacteria</taxon>
        <taxon>Pseudomonadati</taxon>
        <taxon>Bacteroidota</taxon>
        <taxon>Cytophagia</taxon>
        <taxon>Cytophagales</taxon>
        <taxon>Marivirgaceae</taxon>
        <taxon>Marivirga</taxon>
    </lineage>
</organism>
<dbReference type="RefSeq" id="WP_013454519.1">
    <property type="nucleotide sequence ID" value="NC_014759.1"/>
</dbReference>
<dbReference type="InterPro" id="IPR005152">
    <property type="entry name" value="Lipase_secreted"/>
</dbReference>
<dbReference type="Gene3D" id="1.10.260.160">
    <property type="match status" value="1"/>
</dbReference>
<keyword evidence="3" id="KW-1185">Reference proteome</keyword>
<dbReference type="PIRSF" id="PIRSF029171">
    <property type="entry name" value="Esterase_LipA"/>
    <property type="match status" value="1"/>
</dbReference>
<feature type="chain" id="PRO_5003189637" description="Lipoprotein" evidence="1">
    <location>
        <begin position="22"/>
        <end position="417"/>
    </location>
</feature>
<evidence type="ECO:0000256" key="1">
    <source>
        <dbReference type="SAM" id="SignalP"/>
    </source>
</evidence>
<dbReference type="eggNOG" id="COG1073">
    <property type="taxonomic scope" value="Bacteria"/>
</dbReference>
<protein>
    <recommendedName>
        <fullName evidence="4">Lipoprotein</fullName>
    </recommendedName>
</protein>
<dbReference type="STRING" id="643867.Ftrac_2398"/>
<dbReference type="OrthoDB" id="9798122at2"/>
<sequence length="417" mass="47248">MQSNKFLRLFFFLSMPLLFWACDNNELEDELEDEFEFQHVVSYEFLDSISSEEISARFGENNPASGFINFDITAHKITYMTENYDGTEVEASGLILIPIVSGSSKLTSFQHSTLAKDPNPEIDQESRAPSYLSVDNAEIHLSASLFAANGYMISAPDYIGYGSTKDMFHPYEHAQTTATTSYDMLVAAREYAEFLDVKIRTDNDTEEEELYLLGYSQGGNSTMALHKYIEENHSDVFTITRSAMGAGAYHKSAVGDYIFNYEGDLGFSISLYLWVMDTYDRVYLQRGMDYYLQEPYASEVKNNGYFALSNTNPQEIFTEEFIAEVNDPNSEFSLALADNDIHDWKAEAPIKLYHHENDQLVPYFNSVDAYNNMTDNGSTEVLFETYTFTNVSPEEIHGAAGGNFFADVISLYFRSGI</sequence>
<gene>
    <name evidence="2" type="ordered locus">Ftrac_2398</name>
</gene>
<feature type="signal peptide" evidence="1">
    <location>
        <begin position="1"/>
        <end position="21"/>
    </location>
</feature>
<dbReference type="GO" id="GO:0004806">
    <property type="term" value="F:triacylglycerol lipase activity"/>
    <property type="evidence" value="ECO:0007669"/>
    <property type="project" value="InterPro"/>
</dbReference>
<dbReference type="Proteomes" id="UP000008720">
    <property type="component" value="Chromosome"/>
</dbReference>
<dbReference type="Gene3D" id="3.40.50.1820">
    <property type="entry name" value="alpha/beta hydrolase"/>
    <property type="match status" value="1"/>
</dbReference>
<accession>E4TMB7</accession>
<reference evidence="2 3" key="1">
    <citation type="journal article" date="2011" name="Stand. Genomic Sci.">
        <title>Complete genome sequence of Marivirga tractuosa type strain (H-43).</title>
        <authorList>
            <person name="Pagani I."/>
            <person name="Chertkov O."/>
            <person name="Lapidus A."/>
            <person name="Lucas S."/>
            <person name="Del Rio T.G."/>
            <person name="Tice H."/>
            <person name="Copeland A."/>
            <person name="Cheng J.F."/>
            <person name="Nolan M."/>
            <person name="Saunders E."/>
            <person name="Pitluck S."/>
            <person name="Held B."/>
            <person name="Goodwin L."/>
            <person name="Liolios K."/>
            <person name="Ovchinikova G."/>
            <person name="Ivanova N."/>
            <person name="Mavromatis K."/>
            <person name="Pati A."/>
            <person name="Chen A."/>
            <person name="Palaniappan K."/>
            <person name="Land M."/>
            <person name="Hauser L."/>
            <person name="Jeffries C.D."/>
            <person name="Detter J.C."/>
            <person name="Han C."/>
            <person name="Tapia R."/>
            <person name="Ngatchou-Djao O.D."/>
            <person name="Rohde M."/>
            <person name="Goker M."/>
            <person name="Spring S."/>
            <person name="Sikorski J."/>
            <person name="Woyke T."/>
            <person name="Bristow J."/>
            <person name="Eisen J.A."/>
            <person name="Markowitz V."/>
            <person name="Hugenholtz P."/>
            <person name="Klenk H.P."/>
            <person name="Kyrpides N.C."/>
        </authorList>
    </citation>
    <scope>NUCLEOTIDE SEQUENCE [LARGE SCALE GENOMIC DNA]</scope>
    <source>
        <strain evidence="3">ATCC 23168 / DSM 4126 / NBRC 15989 / NCIMB 1408 / VKM B-1430 / H-43</strain>
    </source>
</reference>
<dbReference type="KEGG" id="mtt:Ftrac_2398"/>
<dbReference type="PANTHER" id="PTHR34853">
    <property type="match status" value="1"/>
</dbReference>
<evidence type="ECO:0000313" key="3">
    <source>
        <dbReference type="Proteomes" id="UP000008720"/>
    </source>
</evidence>
<dbReference type="EMBL" id="CP002349">
    <property type="protein sequence ID" value="ADR22376.1"/>
    <property type="molecule type" value="Genomic_DNA"/>
</dbReference>
<dbReference type="AlphaFoldDB" id="E4TMB7"/>
<name>E4TMB7_MARTH</name>
<dbReference type="PANTHER" id="PTHR34853:SF1">
    <property type="entry name" value="LIPASE 5"/>
    <property type="match status" value="1"/>
</dbReference>
<keyword evidence="1" id="KW-0732">Signal</keyword>
<proteinExistence type="predicted"/>
<dbReference type="SUPFAM" id="SSF53474">
    <property type="entry name" value="alpha/beta-Hydrolases"/>
    <property type="match status" value="1"/>
</dbReference>
<dbReference type="HOGENOM" id="CLU_039051_1_0_10"/>
<evidence type="ECO:0000313" key="2">
    <source>
        <dbReference type="EMBL" id="ADR22376.1"/>
    </source>
</evidence>
<dbReference type="InterPro" id="IPR029058">
    <property type="entry name" value="AB_hydrolase_fold"/>
</dbReference>